<organism evidence="2 3">
    <name type="scientific">Ramazzottius varieornatus</name>
    <name type="common">Water bear</name>
    <name type="synonym">Tardigrade</name>
    <dbReference type="NCBI Taxonomy" id="947166"/>
    <lineage>
        <taxon>Eukaryota</taxon>
        <taxon>Metazoa</taxon>
        <taxon>Ecdysozoa</taxon>
        <taxon>Tardigrada</taxon>
        <taxon>Eutardigrada</taxon>
        <taxon>Parachela</taxon>
        <taxon>Hypsibioidea</taxon>
        <taxon>Ramazzottiidae</taxon>
        <taxon>Ramazzottius</taxon>
    </lineage>
</organism>
<name>A0A1D1UHM6_RAMVA</name>
<feature type="region of interest" description="Disordered" evidence="1">
    <location>
        <begin position="1"/>
        <end position="32"/>
    </location>
</feature>
<sequence length="51" mass="5211">MSDEIAVAAGEGEEGTTPLAGKPDKCDLGPRGKRCSVVQLPIDTGGARKDL</sequence>
<dbReference type="Proteomes" id="UP000186922">
    <property type="component" value="Unassembled WGS sequence"/>
</dbReference>
<comment type="caution">
    <text evidence="2">The sequence shown here is derived from an EMBL/GenBank/DDBJ whole genome shotgun (WGS) entry which is preliminary data.</text>
</comment>
<dbReference type="AlphaFoldDB" id="A0A1D1UHM6"/>
<dbReference type="EMBL" id="BDGG01000001">
    <property type="protein sequence ID" value="GAU87885.1"/>
    <property type="molecule type" value="Genomic_DNA"/>
</dbReference>
<gene>
    <name evidence="2" type="primary">RvY_00673-1</name>
    <name evidence="2" type="synonym">RvY_00673.1</name>
    <name evidence="2" type="ORF">RvY_00673</name>
</gene>
<feature type="compositionally biased region" description="Low complexity" evidence="1">
    <location>
        <begin position="1"/>
        <end position="21"/>
    </location>
</feature>
<keyword evidence="3" id="KW-1185">Reference proteome</keyword>
<evidence type="ECO:0000313" key="2">
    <source>
        <dbReference type="EMBL" id="GAU87885.1"/>
    </source>
</evidence>
<evidence type="ECO:0000256" key="1">
    <source>
        <dbReference type="SAM" id="MobiDB-lite"/>
    </source>
</evidence>
<accession>A0A1D1UHM6</accession>
<protein>
    <submittedName>
        <fullName evidence="2">Uncharacterized protein</fullName>
    </submittedName>
</protein>
<proteinExistence type="predicted"/>
<evidence type="ECO:0000313" key="3">
    <source>
        <dbReference type="Proteomes" id="UP000186922"/>
    </source>
</evidence>
<reference evidence="2 3" key="1">
    <citation type="journal article" date="2016" name="Nat. Commun.">
        <title>Extremotolerant tardigrade genome and improved radiotolerance of human cultured cells by tardigrade-unique protein.</title>
        <authorList>
            <person name="Hashimoto T."/>
            <person name="Horikawa D.D."/>
            <person name="Saito Y."/>
            <person name="Kuwahara H."/>
            <person name="Kozuka-Hata H."/>
            <person name="Shin-I T."/>
            <person name="Minakuchi Y."/>
            <person name="Ohishi K."/>
            <person name="Motoyama A."/>
            <person name="Aizu T."/>
            <person name="Enomoto A."/>
            <person name="Kondo K."/>
            <person name="Tanaka S."/>
            <person name="Hara Y."/>
            <person name="Koshikawa S."/>
            <person name="Sagara H."/>
            <person name="Miura T."/>
            <person name="Yokobori S."/>
            <person name="Miyagawa K."/>
            <person name="Suzuki Y."/>
            <person name="Kubo T."/>
            <person name="Oyama M."/>
            <person name="Kohara Y."/>
            <person name="Fujiyama A."/>
            <person name="Arakawa K."/>
            <person name="Katayama T."/>
            <person name="Toyoda A."/>
            <person name="Kunieda T."/>
        </authorList>
    </citation>
    <scope>NUCLEOTIDE SEQUENCE [LARGE SCALE GENOMIC DNA]</scope>
    <source>
        <strain evidence="2 3">YOKOZUNA-1</strain>
    </source>
</reference>